<dbReference type="InterPro" id="IPR027417">
    <property type="entry name" value="P-loop_NTPase"/>
</dbReference>
<name>A0A3S4KCW4_SALET</name>
<evidence type="ECO:0000313" key="1">
    <source>
        <dbReference type="EMBL" id="VEB61614.1"/>
    </source>
</evidence>
<gene>
    <name evidence="1" type="ORF">NCTC6754_07041</name>
</gene>
<dbReference type="Proteomes" id="UP000269208">
    <property type="component" value="Chromosome"/>
</dbReference>
<organism evidence="1 2">
    <name type="scientific">Salmonella enterica I</name>
    <dbReference type="NCBI Taxonomy" id="59201"/>
    <lineage>
        <taxon>Bacteria</taxon>
        <taxon>Pseudomonadati</taxon>
        <taxon>Pseudomonadota</taxon>
        <taxon>Gammaproteobacteria</taxon>
        <taxon>Enterobacterales</taxon>
        <taxon>Enterobacteriaceae</taxon>
        <taxon>Salmonella</taxon>
    </lineage>
</organism>
<dbReference type="Gene3D" id="3.40.50.300">
    <property type="entry name" value="P-loop containing nucleotide triphosphate hydrolases"/>
    <property type="match status" value="1"/>
</dbReference>
<reference evidence="1 2" key="1">
    <citation type="submission" date="2018-12" db="EMBL/GenBank/DDBJ databases">
        <authorList>
            <consortium name="Pathogen Informatics"/>
        </authorList>
    </citation>
    <scope>NUCLEOTIDE SEQUENCE [LARGE SCALE GENOMIC DNA]</scope>
    <source>
        <strain evidence="1 2">NCTC6754</strain>
    </source>
</reference>
<sequence>MRSMPSHYRLILASMSLFWGVPAAGKSTLLQLLTRAWGPATRRNSAQRSSAILAERIRLTPDYQRGAAACPPVQRHRCVIIYYWRRPMPATKGPFRHAASRRPRKICSKIVGLIAGSAKAVGLLSGGGTSSSGHRPRAVARCPRLMLLDEPTGGAGCDHRERKCWNYLPM</sequence>
<dbReference type="AlphaFoldDB" id="A0A3S4KCW4"/>
<evidence type="ECO:0000313" key="2">
    <source>
        <dbReference type="Proteomes" id="UP000269208"/>
    </source>
</evidence>
<protein>
    <submittedName>
        <fullName evidence="1">Uncharacterized protein</fullName>
    </submittedName>
</protein>
<dbReference type="SUPFAM" id="SSF52540">
    <property type="entry name" value="P-loop containing nucleoside triphosphate hydrolases"/>
    <property type="match status" value="1"/>
</dbReference>
<accession>A0A3S4KCW4</accession>
<proteinExistence type="predicted"/>
<dbReference type="EMBL" id="LR134190">
    <property type="protein sequence ID" value="VEB61614.1"/>
    <property type="molecule type" value="Genomic_DNA"/>
</dbReference>